<dbReference type="Gene3D" id="3.90.1530.30">
    <property type="match status" value="1"/>
</dbReference>
<feature type="compositionally biased region" description="Low complexity" evidence="2">
    <location>
        <begin position="268"/>
        <end position="294"/>
    </location>
</feature>
<dbReference type="SUPFAM" id="SSF109709">
    <property type="entry name" value="KorB DNA-binding domain-like"/>
    <property type="match status" value="1"/>
</dbReference>
<dbReference type="SUPFAM" id="SSF110849">
    <property type="entry name" value="ParB/Sulfiredoxin"/>
    <property type="match status" value="1"/>
</dbReference>
<name>A0A5R9FV21_9ACTN</name>
<dbReference type="Pfam" id="PF02195">
    <property type="entry name" value="ParB_N"/>
    <property type="match status" value="1"/>
</dbReference>
<dbReference type="AlphaFoldDB" id="A0A5R9FV21"/>
<feature type="compositionally biased region" description="Basic and acidic residues" evidence="2">
    <location>
        <begin position="298"/>
        <end position="312"/>
    </location>
</feature>
<feature type="domain" description="ParB/Spo0J HTH" evidence="4">
    <location>
        <begin position="156"/>
        <end position="238"/>
    </location>
</feature>
<dbReference type="PANTHER" id="PTHR33375:SF1">
    <property type="entry name" value="CHROMOSOME-PARTITIONING PROTEIN PARB-RELATED"/>
    <property type="match status" value="1"/>
</dbReference>
<keyword evidence="1" id="KW-0159">Chromosome partition</keyword>
<dbReference type="RefSeq" id="WP_138045331.1">
    <property type="nucleotide sequence ID" value="NZ_VBZC01000012.1"/>
</dbReference>
<feature type="domain" description="ParB-like N-terminal" evidence="3">
    <location>
        <begin position="29"/>
        <end position="77"/>
    </location>
</feature>
<evidence type="ECO:0000256" key="1">
    <source>
        <dbReference type="ARBA" id="ARBA00022829"/>
    </source>
</evidence>
<evidence type="ECO:0000259" key="4">
    <source>
        <dbReference type="Pfam" id="PF17762"/>
    </source>
</evidence>
<proteinExistence type="predicted"/>
<feature type="region of interest" description="Disordered" evidence="2">
    <location>
        <begin position="251"/>
        <end position="327"/>
    </location>
</feature>
<keyword evidence="6" id="KW-1185">Reference proteome</keyword>
<dbReference type="GO" id="GO:0045881">
    <property type="term" value="P:positive regulation of sporulation resulting in formation of a cellular spore"/>
    <property type="evidence" value="ECO:0007669"/>
    <property type="project" value="TreeGrafter"/>
</dbReference>
<sequence length="461" mass="49934">MAAGASGPTMTFGRKKKTRSIWDDPDAVEVVEIPLEQLHPNPFNPRLVYRDEDIDELTESIKAEGGVLQDLSVAEVEGFLEYWRARLAETQPEKLEELEDKLGSVPAGDYVTLIGHNRKLALARAGKDTAPCKVTNSKIPRARLLGLPENMRRIPLNPIEEALGFQGALDDGMLQAEVAAQTGCKQPHISRRIKLLKLAPEVQQAVMDGLAVSEAEILLDRLTTPEQHLQAWRVMKEEGIKAAFAAARVLAPSSPTTPKPKAKPAPKAKPTSAVPPQKTNSPDEQAPEEAPAADSNPEEIKPTGSDHGEKQAEQTNPDGQTEPEPDHSVEAAQLRVHACRTVLELGVPSNPRETLRLLAPALLASPSKAAREMAHEWLRTTAKPIGPDATSPDKYFAEVSASGDAKLTAHVALAVALAVAEQRASAANRAWDTQVSDYLAHLKSAVNYQPTDWELDRLGGK</sequence>
<evidence type="ECO:0000313" key="5">
    <source>
        <dbReference type="EMBL" id="TLS45740.1"/>
    </source>
</evidence>
<accession>A0A5R9FV21</accession>
<dbReference type="GO" id="GO:0007059">
    <property type="term" value="P:chromosome segregation"/>
    <property type="evidence" value="ECO:0007669"/>
    <property type="project" value="UniProtKB-KW"/>
</dbReference>
<evidence type="ECO:0000259" key="3">
    <source>
        <dbReference type="Pfam" id="PF02195"/>
    </source>
</evidence>
<dbReference type="Gene3D" id="1.10.10.2830">
    <property type="match status" value="1"/>
</dbReference>
<organism evidence="5 6">
    <name type="scientific">Streptomyces montanus</name>
    <dbReference type="NCBI Taxonomy" id="2580423"/>
    <lineage>
        <taxon>Bacteria</taxon>
        <taxon>Bacillati</taxon>
        <taxon>Actinomycetota</taxon>
        <taxon>Actinomycetes</taxon>
        <taxon>Kitasatosporales</taxon>
        <taxon>Streptomycetaceae</taxon>
        <taxon>Streptomyces</taxon>
    </lineage>
</organism>
<dbReference type="PANTHER" id="PTHR33375">
    <property type="entry name" value="CHROMOSOME-PARTITIONING PROTEIN PARB-RELATED"/>
    <property type="match status" value="1"/>
</dbReference>
<comment type="caution">
    <text evidence="5">The sequence shown here is derived from an EMBL/GenBank/DDBJ whole genome shotgun (WGS) entry which is preliminary data.</text>
</comment>
<protein>
    <submittedName>
        <fullName evidence="5">Uncharacterized protein</fullName>
    </submittedName>
</protein>
<dbReference type="InterPro" id="IPR041468">
    <property type="entry name" value="HTH_ParB/Spo0J"/>
</dbReference>
<dbReference type="EMBL" id="VBZC01000012">
    <property type="protein sequence ID" value="TLS45740.1"/>
    <property type="molecule type" value="Genomic_DNA"/>
</dbReference>
<dbReference type="InterPro" id="IPR036086">
    <property type="entry name" value="ParB/Sulfiredoxin_sf"/>
</dbReference>
<gene>
    <name evidence="5" type="ORF">FE633_13320</name>
</gene>
<dbReference type="Pfam" id="PF17762">
    <property type="entry name" value="HTH_ParB"/>
    <property type="match status" value="1"/>
</dbReference>
<dbReference type="InterPro" id="IPR050336">
    <property type="entry name" value="Chromosome_partition/occlusion"/>
</dbReference>
<evidence type="ECO:0000256" key="2">
    <source>
        <dbReference type="SAM" id="MobiDB-lite"/>
    </source>
</evidence>
<evidence type="ECO:0000313" key="6">
    <source>
        <dbReference type="Proteomes" id="UP000305906"/>
    </source>
</evidence>
<reference evidence="5 6" key="1">
    <citation type="submission" date="2019-05" db="EMBL/GenBank/DDBJ databases">
        <title>Streptomyces sp. NEAU-C151, a novel actinomycete isolated from soil.</title>
        <authorList>
            <person name="Han L."/>
            <person name="Jiang H."/>
        </authorList>
    </citation>
    <scope>NUCLEOTIDE SEQUENCE [LARGE SCALE GENOMIC DNA]</scope>
    <source>
        <strain evidence="5 6">NEAU-C151</strain>
    </source>
</reference>
<dbReference type="GO" id="GO:0005694">
    <property type="term" value="C:chromosome"/>
    <property type="evidence" value="ECO:0007669"/>
    <property type="project" value="TreeGrafter"/>
</dbReference>
<dbReference type="Proteomes" id="UP000305906">
    <property type="component" value="Unassembled WGS sequence"/>
</dbReference>
<dbReference type="InterPro" id="IPR003115">
    <property type="entry name" value="ParB_N"/>
</dbReference>